<name>A0A815VHP6_9BILA</name>
<dbReference type="PANTHER" id="PTHR37984">
    <property type="entry name" value="PROTEIN CBG26694"/>
    <property type="match status" value="1"/>
</dbReference>
<dbReference type="AlphaFoldDB" id="A0A815VHP6"/>
<dbReference type="InterPro" id="IPR050951">
    <property type="entry name" value="Retrovirus_Pol_polyprotein"/>
</dbReference>
<evidence type="ECO:0000313" key="5">
    <source>
        <dbReference type="Proteomes" id="UP000663829"/>
    </source>
</evidence>
<sequence>MQSHTLRPVINVKMLKSGIIVPSHSPWSSPVVLLRKPNREFRFIIDYRRLNSITKKDSYPQPTVEELLQRLGGHSWFTKLDLNTILDIPQSTTLAQANKFIGKIGWYRKFILKFAELAAPIHKVTNKTKKKNQEFYRHEDQVQAANKLKQVLTEEPLVLKYPHPTAPFILATDASEYAIGGTLKQITDGQTHYNYFLSKLLTPTEKNYSTIDREALAIFWCIEKLQQYLGGRDVIIHSDRKPLEQFHKKRKFNSKRIAEWLIKHQDILPQIIEVKYRKGRNHGDADGMSRPEVNDQQPSLNIMTRSMTKTVVRRTSNSNANESISITNDDTPVSTVMTFDFSFERISEEQKRDPQIAHIRKQLSRRNTSDPTYIIENDVLYKTIRLPSAFTKTKLIYIPLSMHEEVIRCYHDHPTGAHFGLNRT</sequence>
<dbReference type="Gene3D" id="3.10.10.10">
    <property type="entry name" value="HIV Type 1 Reverse Transcriptase, subunit A, domain 1"/>
    <property type="match status" value="1"/>
</dbReference>
<dbReference type="OrthoDB" id="427924at2759"/>
<dbReference type="Proteomes" id="UP000681722">
    <property type="component" value="Unassembled WGS sequence"/>
</dbReference>
<dbReference type="InterPro" id="IPR043502">
    <property type="entry name" value="DNA/RNA_pol_sf"/>
</dbReference>
<gene>
    <name evidence="3" type="ORF">GPM918_LOCUS37914</name>
    <name evidence="4" type="ORF">SRO942_LOCUS38700</name>
</gene>
<dbReference type="CDD" id="cd01647">
    <property type="entry name" value="RT_LTR"/>
    <property type="match status" value="1"/>
</dbReference>
<dbReference type="InterPro" id="IPR043128">
    <property type="entry name" value="Rev_trsase/Diguanyl_cyclase"/>
</dbReference>
<dbReference type="Pfam" id="PF17919">
    <property type="entry name" value="RT_RNaseH_2"/>
    <property type="match status" value="1"/>
</dbReference>
<dbReference type="SUPFAM" id="SSF56672">
    <property type="entry name" value="DNA/RNA polymerases"/>
    <property type="match status" value="1"/>
</dbReference>
<dbReference type="PANTHER" id="PTHR37984:SF5">
    <property type="entry name" value="PROTEIN NYNRIN-LIKE"/>
    <property type="match status" value="1"/>
</dbReference>
<dbReference type="InterPro" id="IPR041577">
    <property type="entry name" value="RT_RNaseH_2"/>
</dbReference>
<dbReference type="CDD" id="cd09274">
    <property type="entry name" value="RNase_HI_RT_Ty3"/>
    <property type="match status" value="1"/>
</dbReference>
<accession>A0A815VHP6</accession>
<organism evidence="3 5">
    <name type="scientific">Didymodactylos carnosus</name>
    <dbReference type="NCBI Taxonomy" id="1234261"/>
    <lineage>
        <taxon>Eukaryota</taxon>
        <taxon>Metazoa</taxon>
        <taxon>Spiralia</taxon>
        <taxon>Gnathifera</taxon>
        <taxon>Rotifera</taxon>
        <taxon>Eurotatoria</taxon>
        <taxon>Bdelloidea</taxon>
        <taxon>Philodinida</taxon>
        <taxon>Philodinidae</taxon>
        <taxon>Didymodactylos</taxon>
    </lineage>
</organism>
<keyword evidence="5" id="KW-1185">Reference proteome</keyword>
<feature type="domain" description="Reverse transcriptase/retrotransposon-derived protein RNase H-like" evidence="2">
    <location>
        <begin position="139"/>
        <end position="236"/>
    </location>
</feature>
<dbReference type="FunFam" id="3.10.20.370:FF:000001">
    <property type="entry name" value="Retrovirus-related Pol polyprotein from transposon 17.6-like protein"/>
    <property type="match status" value="1"/>
</dbReference>
<dbReference type="EMBL" id="CAJNOQ010024531">
    <property type="protein sequence ID" value="CAF1528407.1"/>
    <property type="molecule type" value="Genomic_DNA"/>
</dbReference>
<dbReference type="Gene3D" id="3.10.20.370">
    <property type="match status" value="1"/>
</dbReference>
<evidence type="ECO:0000313" key="4">
    <source>
        <dbReference type="EMBL" id="CAF4387567.1"/>
    </source>
</evidence>
<evidence type="ECO:0000256" key="1">
    <source>
        <dbReference type="ARBA" id="ARBA00023268"/>
    </source>
</evidence>
<evidence type="ECO:0000313" key="3">
    <source>
        <dbReference type="EMBL" id="CAF1528407.1"/>
    </source>
</evidence>
<reference evidence="3" key="1">
    <citation type="submission" date="2021-02" db="EMBL/GenBank/DDBJ databases">
        <authorList>
            <person name="Nowell W R."/>
        </authorList>
    </citation>
    <scope>NUCLEOTIDE SEQUENCE</scope>
</reference>
<dbReference type="Gene3D" id="3.30.70.270">
    <property type="match status" value="1"/>
</dbReference>
<keyword evidence="1" id="KW-0511">Multifunctional enzyme</keyword>
<dbReference type="Proteomes" id="UP000663829">
    <property type="component" value="Unassembled WGS sequence"/>
</dbReference>
<proteinExistence type="predicted"/>
<dbReference type="EMBL" id="CAJOBC010090102">
    <property type="protein sequence ID" value="CAF4387567.1"/>
    <property type="molecule type" value="Genomic_DNA"/>
</dbReference>
<evidence type="ECO:0000259" key="2">
    <source>
        <dbReference type="Pfam" id="PF17919"/>
    </source>
</evidence>
<dbReference type="GO" id="GO:0003824">
    <property type="term" value="F:catalytic activity"/>
    <property type="evidence" value="ECO:0007669"/>
    <property type="project" value="UniProtKB-KW"/>
</dbReference>
<protein>
    <recommendedName>
        <fullName evidence="2">Reverse transcriptase/retrotransposon-derived protein RNase H-like domain-containing protein</fullName>
    </recommendedName>
</protein>
<comment type="caution">
    <text evidence="3">The sequence shown here is derived from an EMBL/GenBank/DDBJ whole genome shotgun (WGS) entry which is preliminary data.</text>
</comment>